<dbReference type="EnsemblProtists" id="EOD09366">
    <property type="protein sequence ID" value="EOD09366"/>
    <property type="gene ID" value="EMIHUDRAFT_448328"/>
</dbReference>
<feature type="region of interest" description="Disordered" evidence="7">
    <location>
        <begin position="1"/>
        <end position="111"/>
    </location>
</feature>
<proteinExistence type="inferred from homology"/>
<feature type="region of interest" description="Disordered" evidence="7">
    <location>
        <begin position="1103"/>
        <end position="1124"/>
    </location>
</feature>
<evidence type="ECO:0000313" key="10">
    <source>
        <dbReference type="Proteomes" id="UP000013827"/>
    </source>
</evidence>
<protein>
    <recommendedName>
        <fullName evidence="3">HECT-type E3 ubiquitin transferase</fullName>
        <ecNumber evidence="3">2.3.2.26</ecNumber>
    </recommendedName>
</protein>
<feature type="compositionally biased region" description="Low complexity" evidence="7">
    <location>
        <begin position="98"/>
        <end position="111"/>
    </location>
</feature>
<dbReference type="Pfam" id="PF00632">
    <property type="entry name" value="HECT"/>
    <property type="match status" value="1"/>
</dbReference>
<comment type="catalytic activity">
    <reaction evidence="1">
        <text>S-ubiquitinyl-[E2 ubiquitin-conjugating enzyme]-L-cysteine + [acceptor protein]-L-lysine = [E2 ubiquitin-conjugating enzyme]-L-cysteine + N(6)-ubiquitinyl-[acceptor protein]-L-lysine.</text>
        <dbReference type="EC" id="2.3.2.26"/>
    </reaction>
</comment>
<dbReference type="GeneID" id="17255805"/>
<dbReference type="Proteomes" id="UP000013827">
    <property type="component" value="Unassembled WGS sequence"/>
</dbReference>
<evidence type="ECO:0000256" key="5">
    <source>
        <dbReference type="ARBA" id="ARBA00022786"/>
    </source>
</evidence>
<feature type="compositionally biased region" description="Basic and acidic residues" evidence="7">
    <location>
        <begin position="1"/>
        <end position="10"/>
    </location>
</feature>
<dbReference type="KEGG" id="ehx:EMIHUDRAFT_448328"/>
<keyword evidence="4" id="KW-0808">Transferase</keyword>
<dbReference type="InterPro" id="IPR057948">
    <property type="entry name" value="TPR_TRIP12_N"/>
</dbReference>
<dbReference type="PANTHER" id="PTHR45670:SF1">
    <property type="entry name" value="E3 UBIQUITIN-PROTEIN LIGASE HECTD1"/>
    <property type="match status" value="1"/>
</dbReference>
<feature type="active site" description="Glycyl thioester intermediate" evidence="6">
    <location>
        <position position="1420"/>
    </location>
</feature>
<dbReference type="InterPro" id="IPR035983">
    <property type="entry name" value="Hect_E3_ubiquitin_ligase"/>
</dbReference>
<accession>A0A0D3IDN1</accession>
<dbReference type="CDD" id="cd00078">
    <property type="entry name" value="HECTc"/>
    <property type="match status" value="1"/>
</dbReference>
<dbReference type="InterPro" id="IPR000569">
    <property type="entry name" value="HECT_dom"/>
</dbReference>
<evidence type="ECO:0000256" key="4">
    <source>
        <dbReference type="ARBA" id="ARBA00022679"/>
    </source>
</evidence>
<feature type="region of interest" description="Disordered" evidence="7">
    <location>
        <begin position="491"/>
        <end position="521"/>
    </location>
</feature>
<dbReference type="EC" id="2.3.2.26" evidence="3"/>
<feature type="compositionally biased region" description="Basic residues" evidence="7">
    <location>
        <begin position="26"/>
        <end position="35"/>
    </location>
</feature>
<dbReference type="SMART" id="SM00119">
    <property type="entry name" value="HECTc"/>
    <property type="match status" value="1"/>
</dbReference>
<feature type="domain" description="HECT" evidence="8">
    <location>
        <begin position="1140"/>
        <end position="1453"/>
    </location>
</feature>
<dbReference type="InterPro" id="IPR045322">
    <property type="entry name" value="HECTD1/TRIP12-like"/>
</dbReference>
<dbReference type="Pfam" id="PF25579">
    <property type="entry name" value="TPR_TRIP12_N"/>
    <property type="match status" value="1"/>
</dbReference>
<dbReference type="HOGENOM" id="CLU_000366_1_1_1"/>
<evidence type="ECO:0000256" key="3">
    <source>
        <dbReference type="ARBA" id="ARBA00012485"/>
    </source>
</evidence>
<dbReference type="PROSITE" id="PS50237">
    <property type="entry name" value="HECT"/>
    <property type="match status" value="1"/>
</dbReference>
<dbReference type="SUPFAM" id="SSF48371">
    <property type="entry name" value="ARM repeat"/>
    <property type="match status" value="1"/>
</dbReference>
<dbReference type="Gene3D" id="3.30.2410.10">
    <property type="entry name" value="Hect, E3 ligase catalytic domain"/>
    <property type="match status" value="1"/>
</dbReference>
<dbReference type="GO" id="GO:0043161">
    <property type="term" value="P:proteasome-mediated ubiquitin-dependent protein catabolic process"/>
    <property type="evidence" value="ECO:0007669"/>
    <property type="project" value="TreeGrafter"/>
</dbReference>
<dbReference type="STRING" id="2903.R1DET7"/>
<dbReference type="eggNOG" id="KOG0168">
    <property type="taxonomic scope" value="Eukaryota"/>
</dbReference>
<dbReference type="GO" id="GO:0061630">
    <property type="term" value="F:ubiquitin protein ligase activity"/>
    <property type="evidence" value="ECO:0007669"/>
    <property type="project" value="UniProtKB-EC"/>
</dbReference>
<comment type="similarity">
    <text evidence="2">Belongs to the UPL family. K-HECT subfamily.</text>
</comment>
<feature type="compositionally biased region" description="Basic and acidic residues" evidence="7">
    <location>
        <begin position="65"/>
        <end position="81"/>
    </location>
</feature>
<dbReference type="PaxDb" id="2903-EOD09366"/>
<evidence type="ECO:0000256" key="2">
    <source>
        <dbReference type="ARBA" id="ARBA00006331"/>
    </source>
</evidence>
<evidence type="ECO:0000313" key="9">
    <source>
        <dbReference type="EnsemblProtists" id="EOD09366"/>
    </source>
</evidence>
<dbReference type="SUPFAM" id="SSF56204">
    <property type="entry name" value="Hect, E3 ligase catalytic domain"/>
    <property type="match status" value="1"/>
</dbReference>
<dbReference type="eggNOG" id="KOG0170">
    <property type="taxonomic scope" value="Eukaryota"/>
</dbReference>
<evidence type="ECO:0000256" key="7">
    <source>
        <dbReference type="SAM" id="MobiDB-lite"/>
    </source>
</evidence>
<dbReference type="Gene3D" id="3.90.1750.10">
    <property type="entry name" value="Hect, E3 ligase catalytic domains"/>
    <property type="match status" value="1"/>
</dbReference>
<dbReference type="RefSeq" id="XP_005761795.1">
    <property type="nucleotide sequence ID" value="XM_005761738.1"/>
</dbReference>
<dbReference type="OMA" id="FFTIHAQ"/>
<evidence type="ECO:0000256" key="1">
    <source>
        <dbReference type="ARBA" id="ARBA00000885"/>
    </source>
</evidence>
<dbReference type="InterPro" id="IPR011989">
    <property type="entry name" value="ARM-like"/>
</dbReference>
<evidence type="ECO:0000259" key="8">
    <source>
        <dbReference type="PROSITE" id="PS50237"/>
    </source>
</evidence>
<dbReference type="PANTHER" id="PTHR45670">
    <property type="entry name" value="E3 UBIQUITIN-PROTEIN LIGASE TRIP12"/>
    <property type="match status" value="1"/>
</dbReference>
<keyword evidence="10" id="KW-1185">Reference proteome</keyword>
<reference evidence="10" key="1">
    <citation type="journal article" date="2013" name="Nature">
        <title>Pan genome of the phytoplankton Emiliania underpins its global distribution.</title>
        <authorList>
            <person name="Read B.A."/>
            <person name="Kegel J."/>
            <person name="Klute M.J."/>
            <person name="Kuo A."/>
            <person name="Lefebvre S.C."/>
            <person name="Maumus F."/>
            <person name="Mayer C."/>
            <person name="Miller J."/>
            <person name="Monier A."/>
            <person name="Salamov A."/>
            <person name="Young J."/>
            <person name="Aguilar M."/>
            <person name="Claverie J.M."/>
            <person name="Frickenhaus S."/>
            <person name="Gonzalez K."/>
            <person name="Herman E.K."/>
            <person name="Lin Y.C."/>
            <person name="Napier J."/>
            <person name="Ogata H."/>
            <person name="Sarno A.F."/>
            <person name="Shmutz J."/>
            <person name="Schroeder D."/>
            <person name="de Vargas C."/>
            <person name="Verret F."/>
            <person name="von Dassow P."/>
            <person name="Valentin K."/>
            <person name="Van de Peer Y."/>
            <person name="Wheeler G."/>
            <person name="Dacks J.B."/>
            <person name="Delwiche C.F."/>
            <person name="Dyhrman S.T."/>
            <person name="Glockner G."/>
            <person name="John U."/>
            <person name="Richards T."/>
            <person name="Worden A.Z."/>
            <person name="Zhang X."/>
            <person name="Grigoriev I.V."/>
            <person name="Allen A.E."/>
            <person name="Bidle K."/>
            <person name="Borodovsky M."/>
            <person name="Bowler C."/>
            <person name="Brownlee C."/>
            <person name="Cock J.M."/>
            <person name="Elias M."/>
            <person name="Gladyshev V.N."/>
            <person name="Groth M."/>
            <person name="Guda C."/>
            <person name="Hadaegh A."/>
            <person name="Iglesias-Rodriguez M.D."/>
            <person name="Jenkins J."/>
            <person name="Jones B.M."/>
            <person name="Lawson T."/>
            <person name="Leese F."/>
            <person name="Lindquist E."/>
            <person name="Lobanov A."/>
            <person name="Lomsadze A."/>
            <person name="Malik S.B."/>
            <person name="Marsh M.E."/>
            <person name="Mackinder L."/>
            <person name="Mock T."/>
            <person name="Mueller-Roeber B."/>
            <person name="Pagarete A."/>
            <person name="Parker M."/>
            <person name="Probert I."/>
            <person name="Quesneville H."/>
            <person name="Raines C."/>
            <person name="Rensing S.A."/>
            <person name="Riano-Pachon D.M."/>
            <person name="Richier S."/>
            <person name="Rokitta S."/>
            <person name="Shiraiwa Y."/>
            <person name="Soanes D.M."/>
            <person name="van der Giezen M."/>
            <person name="Wahlund T.M."/>
            <person name="Williams B."/>
            <person name="Wilson W."/>
            <person name="Wolfe G."/>
            <person name="Wurch L.L."/>
        </authorList>
    </citation>
    <scope>NUCLEOTIDE SEQUENCE</scope>
</reference>
<evidence type="ECO:0000256" key="6">
    <source>
        <dbReference type="PROSITE-ProRule" id="PRU00104"/>
    </source>
</evidence>
<dbReference type="Gene3D" id="1.25.10.10">
    <property type="entry name" value="Leucine-rich Repeat Variant"/>
    <property type="match status" value="1"/>
</dbReference>
<name>A0A0D3IDN1_EMIH1</name>
<organism evidence="9 10">
    <name type="scientific">Emiliania huxleyi (strain CCMP1516)</name>
    <dbReference type="NCBI Taxonomy" id="280463"/>
    <lineage>
        <taxon>Eukaryota</taxon>
        <taxon>Haptista</taxon>
        <taxon>Haptophyta</taxon>
        <taxon>Prymnesiophyceae</taxon>
        <taxon>Isochrysidales</taxon>
        <taxon>Noelaerhabdaceae</taxon>
        <taxon>Emiliania</taxon>
    </lineage>
</organism>
<dbReference type="GO" id="GO:0000209">
    <property type="term" value="P:protein polyubiquitination"/>
    <property type="evidence" value="ECO:0007669"/>
    <property type="project" value="TreeGrafter"/>
</dbReference>
<reference evidence="9" key="2">
    <citation type="submission" date="2024-10" db="UniProtKB">
        <authorList>
            <consortium name="EnsemblProtists"/>
        </authorList>
    </citation>
    <scope>IDENTIFICATION</scope>
</reference>
<dbReference type="PROSITE" id="PS51257">
    <property type="entry name" value="PROKAR_LIPOPROTEIN"/>
    <property type="match status" value="1"/>
</dbReference>
<dbReference type="InterPro" id="IPR016024">
    <property type="entry name" value="ARM-type_fold"/>
</dbReference>
<sequence length="1453" mass="155530">MKREVLEPSRRKTQAALPAAGACRTPHPRATRSSKRSVSEREAQPAPKRPRSDKGKSKQRSMDTTSERADEPAGDAPRRGNEAAASSSGGGSSHEPSAAQQRAEARQAALEAAEREALEMLDESSARARAGAPSWGGPSHALQGLLRKLGAGLDDLLPSASSHGRLKTILAGLKGPDESMQLASLTELCEVLSIGTEESMSSLSVDVFTPLLISLLRQEHNPDMMLLASRALCHLMDAIPSSSAAIVHFDGVPLFCERLLSIEYIDLAEQALHALEKLSQEHPLAVLRAGGMLAVLQYVDFFAMGVQRRAVATAANMCRGLPVECAHLVADSVPLLSNLLSHHDQKLLENVCLAFARLAEAFSYSAPQLEMLAAQGLLPNVLRLVGGMASPGQSDAPVAVSDATYTMLLRMLATLCHGSASLCKQLLQLDASSTLHDVLSADATASQGSGFAAAISRPHDQLYQVLALAHELLPPLPKGSPFSAGAARLLAPKRRSKRNPEGEAAPVADSSAGERTPTEREQALLDQPELVELYASRLFALFMHVHSGAVNASVRSKSLSCMAKVLHFYPAAGLRDMVRSHAIAAFLAPLITSQEHASALLALHMAEILMTKLPAVYTDKFLREGEVAASVASRAARFHEMFVSSNPTLAAAVTSGEGSATLRKLRSLATSLSDESLYSTVNPKVPLAGSWTTFADVRALRQLASLLDEVGDGVSTFELAKSGLVEALLTYLTDADAVPADVANRAAALERRRVRLRVFCAESGAVAQAPPALGLLVGKLQDALNIVERLPLVLSDSSSSDPHSHGLKDYATNVVLIEPLATVGAIEDFLWPKSAGVPAGRGGKARQGLASVGSSLRPGNSAVTAAEGRGRQRLWGAVYTLTYRLPMEVDELGGGGGRGSVEPAGSGRSSEGEEGVRCAVEAHGAGAVLKLLWFLHRLNEHWARLYSTAELMRQLQDPLALCSRSFPSWCATLVNAYPFLFSFGTRRLFLHSTAFGLSRALQRLHAHAHEASSSSASSGAESRLESRLGRLPRQKVRISRSRLLDSAVRVMELYAAQPALLEVEYFGEVGTGLGPTLEFYALVSHDLRKAELDLWYHEEQPISDEPPAAAPDSTEAPLGGAAAERARDKHEKLVHAPCGLFPRPVAQEADGSGVPKRTIQLFTFIGRLCAKAMLDGRLVDLCFAPPFYRHLLCCELGLEDLHDLSPQLFRSLHQLQALASERSRLLRAGGKPAEVAAAVASLTLHGCPVDQLGLDFTLPGFPDFELKPGGADVDVTIDNLGEYVRLVTDALLVGGVRAQLAAFRQGFSDVFLVSRLAPFTPSELDVLLNGARERWDKATVIELLKFDHGYTRSSAAISHLLDVIADLTDAQLASFLKFVTGSPRLPVGGLARLSPRLTIVQKKPESGVSPDAYLPSVMTCANYLKLPDYSSKEVMRERILTAINEGQGAFLLS</sequence>
<keyword evidence="5 6" id="KW-0833">Ubl conjugation pathway</keyword>